<dbReference type="GO" id="GO:0003677">
    <property type="term" value="F:DNA binding"/>
    <property type="evidence" value="ECO:0007669"/>
    <property type="project" value="UniProtKB-KW"/>
</dbReference>
<dbReference type="RefSeq" id="WP_073109710.1">
    <property type="nucleotide sequence ID" value="NZ_FQXE01000022.1"/>
</dbReference>
<evidence type="ECO:0000313" key="3">
    <source>
        <dbReference type="EMBL" id="SHI36733.1"/>
    </source>
</evidence>
<protein>
    <submittedName>
        <fullName evidence="3">DNA-binding response regulator, NarL/FixJ family, contains REC and HTH domains</fullName>
    </submittedName>
</protein>
<dbReference type="STRING" id="658167.SAMN04488135_12243"/>
<evidence type="ECO:0000313" key="4">
    <source>
        <dbReference type="Proteomes" id="UP000184226"/>
    </source>
</evidence>
<sequence length="272" mass="29123">MPIIIVVEPHPLLRLGILQLLSDVVSGVKLEGADYAAPTHEAATSRHCDLLLLSVSSLEDIHDLTTAADRAYSPKAMLLLSESSEMPQSVKGLPPSVAGYVLKNVPPEVLQASVRLVLAGGTCFPLRPNINKATQSLMPLYEPVKWPPPAEVKSKIVPEANSECQMLGLTPRQYEVLVLLARGYPMKTVGRYLNISVATAKAHTETLYQRLDVHNRNAAVYAAVSRGATLGWASISGAQQACADPPKPGIDGQSAIDVRSSPQARHSVGVRS</sequence>
<organism evidence="3 4">
    <name type="scientific">Pollutimonas bauzanensis</name>
    <dbReference type="NCBI Taxonomy" id="658167"/>
    <lineage>
        <taxon>Bacteria</taxon>
        <taxon>Pseudomonadati</taxon>
        <taxon>Pseudomonadota</taxon>
        <taxon>Betaproteobacteria</taxon>
        <taxon>Burkholderiales</taxon>
        <taxon>Alcaligenaceae</taxon>
        <taxon>Pollutimonas</taxon>
    </lineage>
</organism>
<proteinExistence type="predicted"/>
<dbReference type="Proteomes" id="UP000184226">
    <property type="component" value="Unassembled WGS sequence"/>
</dbReference>
<reference evidence="3 4" key="1">
    <citation type="submission" date="2016-11" db="EMBL/GenBank/DDBJ databases">
        <authorList>
            <person name="Jaros S."/>
            <person name="Januszkiewicz K."/>
            <person name="Wedrychowicz H."/>
        </authorList>
    </citation>
    <scope>NUCLEOTIDE SEQUENCE [LARGE SCALE GENOMIC DNA]</scope>
    <source>
        <strain evidence="3 4">CGMCC 1.10190</strain>
    </source>
</reference>
<dbReference type="SUPFAM" id="SSF52172">
    <property type="entry name" value="CheY-like"/>
    <property type="match status" value="1"/>
</dbReference>
<dbReference type="SUPFAM" id="SSF46894">
    <property type="entry name" value="C-terminal effector domain of the bipartite response regulators"/>
    <property type="match status" value="1"/>
</dbReference>
<keyword evidence="3" id="KW-0238">DNA-binding</keyword>
<dbReference type="CDD" id="cd06170">
    <property type="entry name" value="LuxR_C_like"/>
    <property type="match status" value="1"/>
</dbReference>
<dbReference type="OrthoDB" id="8967153at2"/>
<dbReference type="EMBL" id="FQXE01000022">
    <property type="protein sequence ID" value="SHI36733.1"/>
    <property type="molecule type" value="Genomic_DNA"/>
</dbReference>
<dbReference type="PRINTS" id="PR00038">
    <property type="entry name" value="HTHLUXR"/>
</dbReference>
<gene>
    <name evidence="3" type="ORF">SAMN04488135_12243</name>
</gene>
<feature type="region of interest" description="Disordered" evidence="1">
    <location>
        <begin position="243"/>
        <end position="272"/>
    </location>
</feature>
<dbReference type="GO" id="GO:0006355">
    <property type="term" value="P:regulation of DNA-templated transcription"/>
    <property type="evidence" value="ECO:0007669"/>
    <property type="project" value="InterPro"/>
</dbReference>
<feature type="domain" description="HTH luxR-type" evidence="2">
    <location>
        <begin position="162"/>
        <end position="227"/>
    </location>
</feature>
<dbReference type="InterPro" id="IPR011006">
    <property type="entry name" value="CheY-like_superfamily"/>
</dbReference>
<dbReference type="PANTHER" id="PTHR45566">
    <property type="entry name" value="HTH-TYPE TRANSCRIPTIONAL REGULATOR YHJB-RELATED"/>
    <property type="match status" value="1"/>
</dbReference>
<accession>A0A1M6AKJ1</accession>
<evidence type="ECO:0000259" key="2">
    <source>
        <dbReference type="PROSITE" id="PS50043"/>
    </source>
</evidence>
<dbReference type="PROSITE" id="PS50043">
    <property type="entry name" value="HTH_LUXR_2"/>
    <property type="match status" value="1"/>
</dbReference>
<dbReference type="AlphaFoldDB" id="A0A1M6AKJ1"/>
<keyword evidence="4" id="KW-1185">Reference proteome</keyword>
<evidence type="ECO:0000256" key="1">
    <source>
        <dbReference type="SAM" id="MobiDB-lite"/>
    </source>
</evidence>
<dbReference type="InterPro" id="IPR000792">
    <property type="entry name" value="Tscrpt_reg_LuxR_C"/>
</dbReference>
<name>A0A1M6AKJ1_9BURK</name>
<dbReference type="SMART" id="SM00421">
    <property type="entry name" value="HTH_LUXR"/>
    <property type="match status" value="1"/>
</dbReference>
<dbReference type="Pfam" id="PF00196">
    <property type="entry name" value="GerE"/>
    <property type="match status" value="1"/>
</dbReference>
<dbReference type="Gene3D" id="3.40.50.2300">
    <property type="match status" value="1"/>
</dbReference>
<dbReference type="InterPro" id="IPR016032">
    <property type="entry name" value="Sig_transdc_resp-reg_C-effctor"/>
</dbReference>
<dbReference type="InterPro" id="IPR051015">
    <property type="entry name" value="EvgA-like"/>
</dbReference>
<dbReference type="PANTHER" id="PTHR45566:SF1">
    <property type="entry name" value="HTH-TYPE TRANSCRIPTIONAL REGULATOR YHJB-RELATED"/>
    <property type="match status" value="1"/>
</dbReference>